<organism evidence="2 3">
    <name type="scientific">Pseudomonas kulmbachensis</name>
    <dbReference type="NCBI Taxonomy" id="3043408"/>
    <lineage>
        <taxon>Bacteria</taxon>
        <taxon>Pseudomonadati</taxon>
        <taxon>Pseudomonadota</taxon>
        <taxon>Gammaproteobacteria</taxon>
        <taxon>Pseudomonadales</taxon>
        <taxon>Pseudomonadaceae</taxon>
        <taxon>Pseudomonas</taxon>
    </lineage>
</organism>
<evidence type="ECO:0000313" key="2">
    <source>
        <dbReference type="EMBL" id="MFH6568611.1"/>
    </source>
</evidence>
<name>A0ABW7M4D0_9PSED</name>
<keyword evidence="1" id="KW-1133">Transmembrane helix</keyword>
<keyword evidence="1" id="KW-0472">Membrane</keyword>
<keyword evidence="3" id="KW-1185">Reference proteome</keyword>
<reference evidence="2 3" key="1">
    <citation type="submission" date="2024-10" db="EMBL/GenBank/DDBJ databases">
        <title>Aeromonas and Pseudomonas from the Cagarras Archipelago, Rio de Janeiro, Brazil.</title>
        <authorList>
            <person name="Canellas A.L.B."/>
            <person name="Laport M.S."/>
        </authorList>
    </citation>
    <scope>NUCLEOTIDE SEQUENCE [LARGE SCALE GENOMIC DNA]</scope>
    <source>
        <strain evidence="2 3">CPF-4</strain>
    </source>
</reference>
<comment type="caution">
    <text evidence="2">The sequence shown here is derived from an EMBL/GenBank/DDBJ whole genome shotgun (WGS) entry which is preliminary data.</text>
</comment>
<protein>
    <submittedName>
        <fullName evidence="2">Uncharacterized protein</fullName>
    </submittedName>
</protein>
<dbReference type="RefSeq" id="WP_395247571.1">
    <property type="nucleotide sequence ID" value="NZ_JBINXA010000062.1"/>
</dbReference>
<evidence type="ECO:0000256" key="1">
    <source>
        <dbReference type="SAM" id="Phobius"/>
    </source>
</evidence>
<gene>
    <name evidence="2" type="ORF">ACHMWK_21885</name>
</gene>
<accession>A0ABW7M4D0</accession>
<evidence type="ECO:0000313" key="3">
    <source>
        <dbReference type="Proteomes" id="UP001609821"/>
    </source>
</evidence>
<feature type="transmembrane region" description="Helical" evidence="1">
    <location>
        <begin position="12"/>
        <end position="33"/>
    </location>
</feature>
<proteinExistence type="predicted"/>
<dbReference type="EMBL" id="JBINXB010000047">
    <property type="protein sequence ID" value="MFH6568611.1"/>
    <property type="molecule type" value="Genomic_DNA"/>
</dbReference>
<sequence>MLEKEIVLRFTWASVVRFLCLSPLGAILCWLLLYLPWGSVNAPAWVQAVGSIAAIFAAWVIPYLHEQARARKQKKDLLASVGWLAFRVKNSFDHMADVIDKSKPGARDGWLFFSQPINWVIHRDAAREFSVTSFTSDEIALLLSLRAITEFGVMCAETLKTWDFDDNPHLADDFPHNKGIEFHRPQIEWVLGCLLPDSAPVPHK</sequence>
<feature type="transmembrane region" description="Helical" evidence="1">
    <location>
        <begin position="45"/>
        <end position="65"/>
    </location>
</feature>
<keyword evidence="1" id="KW-0812">Transmembrane</keyword>
<dbReference type="Proteomes" id="UP001609821">
    <property type="component" value="Unassembled WGS sequence"/>
</dbReference>